<dbReference type="GO" id="GO:0005975">
    <property type="term" value="P:carbohydrate metabolic process"/>
    <property type="evidence" value="ECO:0007669"/>
    <property type="project" value="InterPro"/>
</dbReference>
<evidence type="ECO:0000313" key="3">
    <source>
        <dbReference type="Proteomes" id="UP000251889"/>
    </source>
</evidence>
<name>A0A364XYM0_9BACT</name>
<dbReference type="RefSeq" id="WP_112748386.1">
    <property type="nucleotide sequence ID" value="NZ_QMFY01000010.1"/>
</dbReference>
<proteinExistence type="predicted"/>
<sequence>MKHQPNRLINASSPYLLQHAHNPVDWYEWGEEALAKAQAEDKPILVSIGYSSCHWCHVMERESFEQEAIAKVMNDYFVCIKVDREERPDIDQIYMDAVQALGVNGGWPLNVFLTPQQKPFFGGTYFAPSSWTQVLTNIDKAFKLNRQQIEDTSEELRLHLLRSEVERFVQKPNDSDLLQDLHQSYEKLESNFDSIWGGMDRAPKFIMPSVWLYLLRYYYLTLNKTALDHILLTLKRIGMGGIYDQAGGGFARYSVDQYWFAPHFEKMLYDNAQLVTLYSEAYRLTQDESFKTIVYETLAWLDREMTHSSGGFYSALDADSEGIEGKFYCWTQPEFNEVLGDDAALVGDYYRMMDDGNWEHGMNILMREKSDEVFLMNHQLQPEAWSKILEKAKKAMMERRASRVRPGLDDKIITSWNAMMISGLVQAHKAFREEAFLTKAVAAIRFLENELIDGAVIFRSFKDKRSNVHAFLDDYAFVIRAYIDLYTVTFDAYYLKRAVYFMNYTITQFYDTKDGFFFYTAEVSPALIARKKEIFDNVIPSSNSVMAQNLHHLGILADRDDWKHIAETMSGSLAHLVVGEPNYMSHWGIVLMEVRNGMSEVAVVGKECADTAAQLNATYNPFMLTMGMEKESELPLLEGKIALDDKTTIYVCYNKSCRLPVHRISDALDQIISKHPAALRH</sequence>
<dbReference type="SUPFAM" id="SSF52833">
    <property type="entry name" value="Thioredoxin-like"/>
    <property type="match status" value="1"/>
</dbReference>
<protein>
    <submittedName>
        <fullName evidence="2">Thioredoxin domain-containing protein</fullName>
    </submittedName>
</protein>
<dbReference type="InterPro" id="IPR036249">
    <property type="entry name" value="Thioredoxin-like_sf"/>
</dbReference>
<dbReference type="OrthoDB" id="9762614at2"/>
<dbReference type="InterPro" id="IPR004879">
    <property type="entry name" value="Ssp411-like_TRX"/>
</dbReference>
<keyword evidence="3" id="KW-1185">Reference proteome</keyword>
<comment type="caution">
    <text evidence="2">The sequence shown here is derived from an EMBL/GenBank/DDBJ whole genome shotgun (WGS) entry which is preliminary data.</text>
</comment>
<dbReference type="InterPro" id="IPR024705">
    <property type="entry name" value="Ssp411"/>
</dbReference>
<dbReference type="SUPFAM" id="SSF48208">
    <property type="entry name" value="Six-hairpin glycosidases"/>
    <property type="match status" value="1"/>
</dbReference>
<dbReference type="Gene3D" id="3.40.30.10">
    <property type="entry name" value="Glutaredoxin"/>
    <property type="match status" value="1"/>
</dbReference>
<evidence type="ECO:0000313" key="2">
    <source>
        <dbReference type="EMBL" id="RAV99599.1"/>
    </source>
</evidence>
<dbReference type="Gene3D" id="1.50.10.10">
    <property type="match status" value="1"/>
</dbReference>
<dbReference type="Proteomes" id="UP000251889">
    <property type="component" value="Unassembled WGS sequence"/>
</dbReference>
<dbReference type="PANTHER" id="PTHR42899">
    <property type="entry name" value="SPERMATOGENESIS-ASSOCIATED PROTEIN 20"/>
    <property type="match status" value="1"/>
</dbReference>
<accession>A0A364XYM0</accession>
<dbReference type="Gene3D" id="1.50.10.20">
    <property type="match status" value="1"/>
</dbReference>
<reference evidence="2 3" key="1">
    <citation type="submission" date="2018-06" db="EMBL/GenBank/DDBJ databases">
        <title>Chryseolinea flavus sp. nov., a member of the phylum Bacteroidetes isolated from soil.</title>
        <authorList>
            <person name="Li Y."/>
            <person name="Wang J."/>
        </authorList>
    </citation>
    <scope>NUCLEOTIDE SEQUENCE [LARGE SCALE GENOMIC DNA]</scope>
    <source>
        <strain evidence="2 3">SDU1-6</strain>
    </source>
</reference>
<dbReference type="InterPro" id="IPR012341">
    <property type="entry name" value="6hp_glycosidase-like_sf"/>
</dbReference>
<gene>
    <name evidence="2" type="ORF">DQQ10_18540</name>
</gene>
<feature type="domain" description="Spermatogenesis-associated protein 20-like TRX" evidence="1">
    <location>
        <begin position="5"/>
        <end position="157"/>
    </location>
</feature>
<organism evidence="2 3">
    <name type="scientific">Pseudochryseolinea flava</name>
    <dbReference type="NCBI Taxonomy" id="2059302"/>
    <lineage>
        <taxon>Bacteria</taxon>
        <taxon>Pseudomonadati</taxon>
        <taxon>Bacteroidota</taxon>
        <taxon>Cytophagia</taxon>
        <taxon>Cytophagales</taxon>
        <taxon>Fulvivirgaceae</taxon>
        <taxon>Pseudochryseolinea</taxon>
    </lineage>
</organism>
<dbReference type="InterPro" id="IPR008928">
    <property type="entry name" value="6-hairpin_glycosidase_sf"/>
</dbReference>
<evidence type="ECO:0000259" key="1">
    <source>
        <dbReference type="Pfam" id="PF03190"/>
    </source>
</evidence>
<dbReference type="AlphaFoldDB" id="A0A364XYM0"/>
<dbReference type="CDD" id="cd02955">
    <property type="entry name" value="SSP411"/>
    <property type="match status" value="1"/>
</dbReference>
<dbReference type="EMBL" id="QMFY01000010">
    <property type="protein sequence ID" value="RAV99599.1"/>
    <property type="molecule type" value="Genomic_DNA"/>
</dbReference>
<dbReference type="PIRSF" id="PIRSF006402">
    <property type="entry name" value="UCP006402_thioredoxin"/>
    <property type="match status" value="1"/>
</dbReference>
<dbReference type="Pfam" id="PF03190">
    <property type="entry name" value="Thioredox_DsbH"/>
    <property type="match status" value="1"/>
</dbReference>
<dbReference type="PANTHER" id="PTHR42899:SF1">
    <property type="entry name" value="SPERMATOGENESIS-ASSOCIATED PROTEIN 20"/>
    <property type="match status" value="1"/>
</dbReference>